<dbReference type="GO" id="GO:0003978">
    <property type="term" value="F:UDP-glucose 4-epimerase activity"/>
    <property type="evidence" value="ECO:0007669"/>
    <property type="project" value="UniProtKB-EC"/>
</dbReference>
<dbReference type="SUPFAM" id="SSF51735">
    <property type="entry name" value="NAD(P)-binding Rossmann-fold domains"/>
    <property type="match status" value="1"/>
</dbReference>
<gene>
    <name evidence="2" type="primary">galE_1</name>
    <name evidence="2" type="ORF">PRI8871_00534</name>
</gene>
<protein>
    <submittedName>
        <fullName evidence="2">UDP-glucose 4-epimerase</fullName>
        <ecNumber evidence="2">5.1.3.2</ecNumber>
    </submittedName>
</protein>
<keyword evidence="2" id="KW-0413">Isomerase</keyword>
<dbReference type="AlphaFoldDB" id="A0A2R8APF3"/>
<evidence type="ECO:0000259" key="1">
    <source>
        <dbReference type="Pfam" id="PF01370"/>
    </source>
</evidence>
<dbReference type="InterPro" id="IPR036291">
    <property type="entry name" value="NAD(P)-bd_dom_sf"/>
</dbReference>
<reference evidence="3" key="1">
    <citation type="submission" date="2018-03" db="EMBL/GenBank/DDBJ databases">
        <authorList>
            <person name="Rodrigo-Torres L."/>
            <person name="Arahal R. D."/>
            <person name="Lucena T."/>
        </authorList>
    </citation>
    <scope>NUCLEOTIDE SEQUENCE [LARGE SCALE GENOMIC DNA]</scope>
    <source>
        <strain evidence="3">CECT 8871</strain>
    </source>
</reference>
<dbReference type="EC" id="5.1.3.2" evidence="2"/>
<dbReference type="PANTHER" id="PTHR43245">
    <property type="entry name" value="BIFUNCTIONAL POLYMYXIN RESISTANCE PROTEIN ARNA"/>
    <property type="match status" value="1"/>
</dbReference>
<accession>A0A2R8APF3</accession>
<keyword evidence="3" id="KW-1185">Reference proteome</keyword>
<dbReference type="EMBL" id="OMOJ01000001">
    <property type="protein sequence ID" value="SPF77946.1"/>
    <property type="molecule type" value="Genomic_DNA"/>
</dbReference>
<dbReference type="Gene3D" id="3.40.50.720">
    <property type="entry name" value="NAD(P)-binding Rossmann-like Domain"/>
    <property type="match status" value="1"/>
</dbReference>
<proteinExistence type="predicted"/>
<evidence type="ECO:0000313" key="3">
    <source>
        <dbReference type="Proteomes" id="UP000244904"/>
    </source>
</evidence>
<dbReference type="Proteomes" id="UP000244904">
    <property type="component" value="Unassembled WGS sequence"/>
</dbReference>
<evidence type="ECO:0000313" key="2">
    <source>
        <dbReference type="EMBL" id="SPF77946.1"/>
    </source>
</evidence>
<sequence>MKIAVTGGNGLVGRFFVAEALAAGDQVVCLSRTPSPEVPHLPYDLNGPAPDLAGFDAVIHCAYLHEPGKYRGGEGNDPDGFRRANLDGSLALIRAAEAAGVRRFIFLSSRAVYGQQAPGAVLTEDMHCTPETLYGQVKLQVEQALATSRLKSTSLRATGVYGPGPAHKWQGLFDDFAAGRRIAPRVGTEVHGADLAAAGRVALTQDTPPILNVSDLLLDRSDLLAMYLEASHRKGPIPARARSKDYYVMDTSRLRALGWQPGGIARLKEALRAMV</sequence>
<dbReference type="RefSeq" id="WP_108884626.1">
    <property type="nucleotide sequence ID" value="NZ_OMOJ01000001.1"/>
</dbReference>
<name>A0A2R8APF3_9RHOB</name>
<dbReference type="OrthoDB" id="9814124at2"/>
<dbReference type="InterPro" id="IPR001509">
    <property type="entry name" value="Epimerase_deHydtase"/>
</dbReference>
<organism evidence="2 3">
    <name type="scientific">Pseudoprimorskyibacter insulae</name>
    <dbReference type="NCBI Taxonomy" id="1695997"/>
    <lineage>
        <taxon>Bacteria</taxon>
        <taxon>Pseudomonadati</taxon>
        <taxon>Pseudomonadota</taxon>
        <taxon>Alphaproteobacteria</taxon>
        <taxon>Rhodobacterales</taxon>
        <taxon>Paracoccaceae</taxon>
        <taxon>Pseudoprimorskyibacter</taxon>
    </lineage>
</organism>
<dbReference type="InterPro" id="IPR050177">
    <property type="entry name" value="Lipid_A_modif_metabolic_enz"/>
</dbReference>
<feature type="domain" description="NAD-dependent epimerase/dehydratase" evidence="1">
    <location>
        <begin position="3"/>
        <end position="211"/>
    </location>
</feature>
<dbReference type="Pfam" id="PF01370">
    <property type="entry name" value="Epimerase"/>
    <property type="match status" value="1"/>
</dbReference>